<reference evidence="3 4" key="1">
    <citation type="submission" date="2016-10" db="EMBL/GenBank/DDBJ databases">
        <authorList>
            <person name="de Groot N.N."/>
        </authorList>
    </citation>
    <scope>NUCLEOTIDE SEQUENCE [LARGE SCALE GENOMIC DNA]</scope>
    <source>
        <strain evidence="3 4">CGMCC 1.10959</strain>
    </source>
</reference>
<organism evidence="3 4">
    <name type="scientific">Sedimentitalea nanhaiensis</name>
    <dbReference type="NCBI Taxonomy" id="999627"/>
    <lineage>
        <taxon>Bacteria</taxon>
        <taxon>Pseudomonadati</taxon>
        <taxon>Pseudomonadota</taxon>
        <taxon>Alphaproteobacteria</taxon>
        <taxon>Rhodobacterales</taxon>
        <taxon>Paracoccaceae</taxon>
        <taxon>Sedimentitalea</taxon>
    </lineage>
</organism>
<evidence type="ECO:0000313" key="4">
    <source>
        <dbReference type="Proteomes" id="UP000182466"/>
    </source>
</evidence>
<keyword evidence="2" id="KW-0812">Transmembrane</keyword>
<evidence type="ECO:0000256" key="2">
    <source>
        <dbReference type="SAM" id="Phobius"/>
    </source>
</evidence>
<dbReference type="SUPFAM" id="SSF46579">
    <property type="entry name" value="Prefoldin"/>
    <property type="match status" value="1"/>
</dbReference>
<keyword evidence="2" id="KW-1133">Transmembrane helix</keyword>
<accession>A0A1I7CVR4</accession>
<proteinExistence type="predicted"/>
<dbReference type="Proteomes" id="UP000182466">
    <property type="component" value="Unassembled WGS sequence"/>
</dbReference>
<evidence type="ECO:0000256" key="1">
    <source>
        <dbReference type="SAM" id="Coils"/>
    </source>
</evidence>
<dbReference type="EMBL" id="FPAW01000020">
    <property type="protein sequence ID" value="SFU03537.1"/>
    <property type="molecule type" value="Genomic_DNA"/>
</dbReference>
<evidence type="ECO:0008006" key="5">
    <source>
        <dbReference type="Google" id="ProtNLM"/>
    </source>
</evidence>
<dbReference type="AlphaFoldDB" id="A0A1I7CVR4"/>
<dbReference type="RefSeq" id="WP_027262082.1">
    <property type="nucleotide sequence ID" value="NZ_FPAW01000020.1"/>
</dbReference>
<feature type="coiled-coil region" evidence="1">
    <location>
        <begin position="35"/>
        <end position="94"/>
    </location>
</feature>
<keyword evidence="1" id="KW-0175">Coiled coil</keyword>
<dbReference type="eggNOG" id="ENOG50318GY">
    <property type="taxonomic scope" value="Bacteria"/>
</dbReference>
<keyword evidence="4" id="KW-1185">Reference proteome</keyword>
<protein>
    <recommendedName>
        <fullName evidence="5">Membrane-bound metallopeptidase</fullName>
    </recommendedName>
</protein>
<sequence>MNRTEFIIATAVILFVAFATGWFANWLVHRFTRVKQSDVADLDRMSQELHEAEETRDQAITYLQQREAELTNQLSQTEAELRATMDGLRDARQESDELRAYVDRMKAGQT</sequence>
<dbReference type="STRING" id="999627.SAMN05216236_12043"/>
<gene>
    <name evidence="3" type="ORF">SAMN05216236_12043</name>
</gene>
<keyword evidence="2" id="KW-0472">Membrane</keyword>
<evidence type="ECO:0000313" key="3">
    <source>
        <dbReference type="EMBL" id="SFU03537.1"/>
    </source>
</evidence>
<dbReference type="OrthoDB" id="7870250at2"/>
<feature type="transmembrane region" description="Helical" evidence="2">
    <location>
        <begin position="6"/>
        <end position="28"/>
    </location>
</feature>
<name>A0A1I7CVR4_9RHOB</name>